<accession>A0A0A9GJJ6</accession>
<dbReference type="AlphaFoldDB" id="A0A0A9GJJ6"/>
<name>A0A0A9GJJ6_ARUDO</name>
<proteinExistence type="predicted"/>
<reference evidence="1" key="2">
    <citation type="journal article" date="2015" name="Data Brief">
        <title>Shoot transcriptome of the giant reed, Arundo donax.</title>
        <authorList>
            <person name="Barrero R.A."/>
            <person name="Guerrero F.D."/>
            <person name="Moolhuijzen P."/>
            <person name="Goolsby J.A."/>
            <person name="Tidwell J."/>
            <person name="Bellgard S.E."/>
            <person name="Bellgard M.I."/>
        </authorList>
    </citation>
    <scope>NUCLEOTIDE SEQUENCE</scope>
    <source>
        <tissue evidence="1">Shoot tissue taken approximately 20 cm above the soil surface</tissue>
    </source>
</reference>
<sequence length="53" mass="5863">MLGMRADLSPLAVLYVASEGNRWSCRSISLPCVHKQGGPLLKMVGCCICFYRM</sequence>
<dbReference type="EMBL" id="GBRH01175190">
    <property type="protein sequence ID" value="JAE22706.1"/>
    <property type="molecule type" value="Transcribed_RNA"/>
</dbReference>
<evidence type="ECO:0000313" key="1">
    <source>
        <dbReference type="EMBL" id="JAE22706.1"/>
    </source>
</evidence>
<organism evidence="1">
    <name type="scientific">Arundo donax</name>
    <name type="common">Giant reed</name>
    <name type="synonym">Donax arundinaceus</name>
    <dbReference type="NCBI Taxonomy" id="35708"/>
    <lineage>
        <taxon>Eukaryota</taxon>
        <taxon>Viridiplantae</taxon>
        <taxon>Streptophyta</taxon>
        <taxon>Embryophyta</taxon>
        <taxon>Tracheophyta</taxon>
        <taxon>Spermatophyta</taxon>
        <taxon>Magnoliopsida</taxon>
        <taxon>Liliopsida</taxon>
        <taxon>Poales</taxon>
        <taxon>Poaceae</taxon>
        <taxon>PACMAD clade</taxon>
        <taxon>Arundinoideae</taxon>
        <taxon>Arundineae</taxon>
        <taxon>Arundo</taxon>
    </lineage>
</organism>
<reference evidence="1" key="1">
    <citation type="submission" date="2014-09" db="EMBL/GenBank/DDBJ databases">
        <authorList>
            <person name="Magalhaes I.L.F."/>
            <person name="Oliveira U."/>
            <person name="Santos F.R."/>
            <person name="Vidigal T.H.D.A."/>
            <person name="Brescovit A.D."/>
            <person name="Santos A.J."/>
        </authorList>
    </citation>
    <scope>NUCLEOTIDE SEQUENCE</scope>
    <source>
        <tissue evidence="1">Shoot tissue taken approximately 20 cm above the soil surface</tissue>
    </source>
</reference>
<protein>
    <submittedName>
        <fullName evidence="1">Uncharacterized protein</fullName>
    </submittedName>
</protein>